<dbReference type="InterPro" id="IPR011044">
    <property type="entry name" value="Quino_amine_DH_bsu"/>
</dbReference>
<evidence type="ECO:0000256" key="2">
    <source>
        <dbReference type="ARBA" id="ARBA00022737"/>
    </source>
</evidence>
<keyword evidence="1 3" id="KW-0853">WD repeat</keyword>
<dbReference type="PROSITE" id="PS50294">
    <property type="entry name" value="WD_REPEATS_REGION"/>
    <property type="match status" value="1"/>
</dbReference>
<keyword evidence="6" id="KW-1185">Reference proteome</keyword>
<gene>
    <name evidence="5" type="ORF">PECAL_3P04210</name>
</gene>
<sequence length="380" mass="39740">MADFQQQPPTRIKLRRDAIIHAIAFHDEMYAVGDDEALTVVDARTDHSIRRFEEVGTVLSVCFVGDRVAAGTLRGVVSLRKMCDHETWDGRCSCGSDELALAPAGADRAGVRAIAAFESRLAAGDAAGRVCVWYVGEAGTQPLFSLRAAKDRTCAVEALALEQTSLVVARSALGATQVPLLSAWGLHDDTPPEVSWSSDEEEDGDASDDGDEFDPWHPSLTQRLVVNPTSETVDVHAVARSSTMLVAGASDGSVAAWDAATFEVRWRGSVGASVQALALAAGRVVIVPIGVGAAAAPVYISGAFADRVALAPPARKPMGGANCDGCGTPALVWDGSVQQGCPVCSAGTVVNACALARDGKRLLAGGYDRSLHAWDLSSDQ</sequence>
<dbReference type="InterPro" id="IPR011047">
    <property type="entry name" value="Quinoprotein_ADH-like_sf"/>
</dbReference>
<evidence type="ECO:0000256" key="1">
    <source>
        <dbReference type="ARBA" id="ARBA00022574"/>
    </source>
</evidence>
<dbReference type="Gene3D" id="2.130.10.10">
    <property type="entry name" value="YVTN repeat-like/Quinoprotein amine dehydrogenase"/>
    <property type="match status" value="2"/>
</dbReference>
<dbReference type="Proteomes" id="UP000789595">
    <property type="component" value="Unassembled WGS sequence"/>
</dbReference>
<accession>A0A8J2WY31</accession>
<protein>
    <submittedName>
        <fullName evidence="5">Uncharacterized protein</fullName>
    </submittedName>
</protein>
<organism evidence="5 6">
    <name type="scientific">Pelagomonas calceolata</name>
    <dbReference type="NCBI Taxonomy" id="35677"/>
    <lineage>
        <taxon>Eukaryota</taxon>
        <taxon>Sar</taxon>
        <taxon>Stramenopiles</taxon>
        <taxon>Ochrophyta</taxon>
        <taxon>Pelagophyceae</taxon>
        <taxon>Pelagomonadales</taxon>
        <taxon>Pelagomonadaceae</taxon>
        <taxon>Pelagomonas</taxon>
    </lineage>
</organism>
<dbReference type="SMART" id="SM00320">
    <property type="entry name" value="WD40"/>
    <property type="match status" value="3"/>
</dbReference>
<comment type="caution">
    <text evidence="5">The sequence shown here is derived from an EMBL/GenBank/DDBJ whole genome shotgun (WGS) entry which is preliminary data.</text>
</comment>
<reference evidence="5" key="1">
    <citation type="submission" date="2021-11" db="EMBL/GenBank/DDBJ databases">
        <authorList>
            <consortium name="Genoscope - CEA"/>
            <person name="William W."/>
        </authorList>
    </citation>
    <scope>NUCLEOTIDE SEQUENCE</scope>
</reference>
<evidence type="ECO:0000256" key="3">
    <source>
        <dbReference type="PROSITE-ProRule" id="PRU00221"/>
    </source>
</evidence>
<dbReference type="SUPFAM" id="SSF50998">
    <property type="entry name" value="Quinoprotein alcohol dehydrogenase-like"/>
    <property type="match status" value="1"/>
</dbReference>
<evidence type="ECO:0000256" key="4">
    <source>
        <dbReference type="SAM" id="MobiDB-lite"/>
    </source>
</evidence>
<dbReference type="SUPFAM" id="SSF50969">
    <property type="entry name" value="YVTN repeat-like/Quinoprotein amine dehydrogenase"/>
    <property type="match status" value="1"/>
</dbReference>
<proteinExistence type="predicted"/>
<evidence type="ECO:0000313" key="6">
    <source>
        <dbReference type="Proteomes" id="UP000789595"/>
    </source>
</evidence>
<dbReference type="AlphaFoldDB" id="A0A8J2WY31"/>
<dbReference type="InterPro" id="IPR001680">
    <property type="entry name" value="WD40_rpt"/>
</dbReference>
<dbReference type="PROSITE" id="PS50082">
    <property type="entry name" value="WD_REPEATS_2"/>
    <property type="match status" value="1"/>
</dbReference>
<feature type="region of interest" description="Disordered" evidence="4">
    <location>
        <begin position="184"/>
        <end position="214"/>
    </location>
</feature>
<name>A0A8J2WY31_9STRA</name>
<dbReference type="Pfam" id="PF00400">
    <property type="entry name" value="WD40"/>
    <property type="match status" value="1"/>
</dbReference>
<evidence type="ECO:0000313" key="5">
    <source>
        <dbReference type="EMBL" id="CAH0370525.1"/>
    </source>
</evidence>
<dbReference type="EMBL" id="CAKKNE010000003">
    <property type="protein sequence ID" value="CAH0370525.1"/>
    <property type="molecule type" value="Genomic_DNA"/>
</dbReference>
<feature type="compositionally biased region" description="Acidic residues" evidence="4">
    <location>
        <begin position="198"/>
        <end position="213"/>
    </location>
</feature>
<dbReference type="PROSITE" id="PS00678">
    <property type="entry name" value="WD_REPEATS_1"/>
    <property type="match status" value="1"/>
</dbReference>
<feature type="repeat" description="WD" evidence="3">
    <location>
        <begin position="350"/>
        <end position="380"/>
    </location>
</feature>
<dbReference type="InterPro" id="IPR015943">
    <property type="entry name" value="WD40/YVTN_repeat-like_dom_sf"/>
</dbReference>
<keyword evidence="2" id="KW-0677">Repeat</keyword>
<dbReference type="InterPro" id="IPR019775">
    <property type="entry name" value="WD40_repeat_CS"/>
</dbReference>